<dbReference type="STRING" id="183478.A0A364MZQ3"/>
<sequence>MYDDEDSFHSAPPRQSLLPDLPDDVDGGTVQSLEFGRRAISEDPRFMYGGRQSERFGDLSELGAVEEEYEVDGTFINRRAEGLLDQAIEDVMDGDDTTIQALTGRRDGRMSDANLGVFGDAEDDTEEPTFRFMIPDRIRAPREEPWEDQGDQEDEEGSNPDGEPTDLPDGTVLPDDTELPDGDDEEMTAALDRDDPTQEGGMLGWESDPPIDDDDAELAAYREEESAIDRSLQTKSPERPAAEQLKGVRKPKEYLVSEHGVGYPSFPAAPVKKLALSFMKSQGSKAQLSKETLDALVHTTNDFFEQISGDLAAYAQHGGRRMIEESDVIALMKRTRKTTDSSTSFSLAQKMLPRELLQQLRMEPPVKFKVQKRKRLNPVYGWRSTNWLILGGEKVTLGRNPQQPLNRNLALGQRAMLLAKPMRARLLANPAATRQYLVHIAPRIPAFQGRDNRVALLAIQHARPNQHLLIVSEHAARVHFSVVEIRNRGRVDAQRELQRWEREAVFEAGDEFGFPAQALHLPAPEDEGRHGDYGEDYQPRPAMAEVQDRQADRADVAAKSDKDALLDHLDQLLERYLHTLHEYQHVMQDLSKQLSEGYMSLAQANFHNSSSAIRYGQDCYDERMQAMRKVRIAEHGRLTTDRPHFSIYTLDTSDQKEDAKDTKPSDRASPPSTEEEEEEAPAASAGEDTNTTWEPERETSPEPEETKEKSKAIEKPTNPLKWFGILVPPALRTAQSTFVEAVEGPIPQLATIARDMRAQEIEIGRVRKQIKKL</sequence>
<dbReference type="InterPro" id="IPR009072">
    <property type="entry name" value="Histone-fold"/>
</dbReference>
<dbReference type="GO" id="GO:0046982">
    <property type="term" value="F:protein heterodimerization activity"/>
    <property type="evidence" value="ECO:0007669"/>
    <property type="project" value="InterPro"/>
</dbReference>
<dbReference type="SUPFAM" id="SSF47113">
    <property type="entry name" value="Histone-fold"/>
    <property type="match status" value="1"/>
</dbReference>
<feature type="compositionally biased region" description="Acidic residues" evidence="6">
    <location>
        <begin position="145"/>
        <end position="166"/>
    </location>
</feature>
<evidence type="ECO:0000256" key="1">
    <source>
        <dbReference type="ARBA" id="ARBA00004123"/>
    </source>
</evidence>
<dbReference type="Pfam" id="PF15511">
    <property type="entry name" value="CENP-T_C"/>
    <property type="match status" value="1"/>
</dbReference>
<feature type="region of interest" description="Disordered" evidence="6">
    <location>
        <begin position="644"/>
        <end position="715"/>
    </location>
</feature>
<dbReference type="AlphaFoldDB" id="A0A364MZQ3"/>
<dbReference type="CDD" id="cd22920">
    <property type="entry name" value="HFD_CENP-T"/>
    <property type="match status" value="1"/>
</dbReference>
<dbReference type="InterPro" id="IPR040357">
    <property type="entry name" value="Vma22/CCDC115"/>
</dbReference>
<dbReference type="PANTHER" id="PTHR31996:SF2">
    <property type="entry name" value="COILED-COIL DOMAIN-CONTAINING PROTEIN 115"/>
    <property type="match status" value="1"/>
</dbReference>
<gene>
    <name evidence="8" type="ORF">DDE83_006185</name>
</gene>
<dbReference type="InterPro" id="IPR035425">
    <property type="entry name" value="CENP-T/H4_C"/>
</dbReference>
<keyword evidence="4" id="KW-0539">Nucleus</keyword>
<protein>
    <recommendedName>
        <fullName evidence="5">Vacuolar ATPase assembly protein VMA22</fullName>
    </recommendedName>
</protein>
<comment type="caution">
    <text evidence="8">The sequence shown here is derived from an EMBL/GenBank/DDBJ whole genome shotgun (WGS) entry which is preliminary data.</text>
</comment>
<dbReference type="GO" id="GO:0005694">
    <property type="term" value="C:chromosome"/>
    <property type="evidence" value="ECO:0007669"/>
    <property type="project" value="UniProtKB-SubCell"/>
</dbReference>
<dbReference type="GO" id="GO:0070072">
    <property type="term" value="P:vacuolar proton-transporting V-type ATPase complex assembly"/>
    <property type="evidence" value="ECO:0007669"/>
    <property type="project" value="InterPro"/>
</dbReference>
<organism evidence="8 9">
    <name type="scientific">Stemphylium lycopersici</name>
    <name type="common">Tomato gray leaf spot disease fungus</name>
    <name type="synonym">Thyrospora lycopersici</name>
    <dbReference type="NCBI Taxonomy" id="183478"/>
    <lineage>
        <taxon>Eukaryota</taxon>
        <taxon>Fungi</taxon>
        <taxon>Dikarya</taxon>
        <taxon>Ascomycota</taxon>
        <taxon>Pezizomycotina</taxon>
        <taxon>Dothideomycetes</taxon>
        <taxon>Pleosporomycetidae</taxon>
        <taxon>Pleosporales</taxon>
        <taxon>Pleosporineae</taxon>
        <taxon>Pleosporaceae</taxon>
        <taxon>Stemphylium</taxon>
    </lineage>
</organism>
<evidence type="ECO:0000256" key="2">
    <source>
        <dbReference type="ARBA" id="ARBA00004286"/>
    </source>
</evidence>
<dbReference type="EMBL" id="QGDH01000092">
    <property type="protein sequence ID" value="RAR08013.1"/>
    <property type="molecule type" value="Genomic_DNA"/>
</dbReference>
<feature type="compositionally biased region" description="Basic and acidic residues" evidence="6">
    <location>
        <begin position="653"/>
        <end position="666"/>
    </location>
</feature>
<feature type="compositionally biased region" description="Acidic residues" evidence="6">
    <location>
        <begin position="175"/>
        <end position="187"/>
    </location>
</feature>
<evidence type="ECO:0000256" key="4">
    <source>
        <dbReference type="ARBA" id="ARBA00023242"/>
    </source>
</evidence>
<dbReference type="GO" id="GO:1990871">
    <property type="term" value="C:Vma12-Vma22 assembly complex"/>
    <property type="evidence" value="ECO:0007669"/>
    <property type="project" value="TreeGrafter"/>
</dbReference>
<evidence type="ECO:0000259" key="7">
    <source>
        <dbReference type="Pfam" id="PF15511"/>
    </source>
</evidence>
<dbReference type="Proteomes" id="UP000249619">
    <property type="component" value="Unassembled WGS sequence"/>
</dbReference>
<evidence type="ECO:0000256" key="3">
    <source>
        <dbReference type="ARBA" id="ARBA00022454"/>
    </source>
</evidence>
<feature type="region of interest" description="Disordered" evidence="6">
    <location>
        <begin position="130"/>
        <end position="211"/>
    </location>
</feature>
<accession>A0A364MZQ3</accession>
<keyword evidence="3" id="KW-0158">Chromosome</keyword>
<evidence type="ECO:0000256" key="5">
    <source>
        <dbReference type="ARBA" id="ARBA00093634"/>
    </source>
</evidence>
<feature type="domain" description="CENP-T/Histone H4 histone fold" evidence="7">
    <location>
        <begin position="259"/>
        <end position="364"/>
    </location>
</feature>
<keyword evidence="9" id="KW-1185">Reference proteome</keyword>
<comment type="subcellular location">
    <subcellularLocation>
        <location evidence="2">Chromosome</location>
    </subcellularLocation>
    <subcellularLocation>
        <location evidence="1">Nucleus</location>
    </subcellularLocation>
</comment>
<feature type="compositionally biased region" description="Basic and acidic residues" evidence="6">
    <location>
        <begin position="134"/>
        <end position="144"/>
    </location>
</feature>
<dbReference type="Pfam" id="PF21730">
    <property type="entry name" value="Vma22_CCDC115"/>
    <property type="match status" value="1"/>
</dbReference>
<name>A0A364MZQ3_STELY</name>
<dbReference type="PANTHER" id="PTHR31996">
    <property type="entry name" value="COILED-COIL DOMAIN-CONTAINING PROTEIN 115"/>
    <property type="match status" value="1"/>
</dbReference>
<evidence type="ECO:0000313" key="8">
    <source>
        <dbReference type="EMBL" id="RAR08013.1"/>
    </source>
</evidence>
<feature type="region of interest" description="Disordered" evidence="6">
    <location>
        <begin position="225"/>
        <end position="247"/>
    </location>
</feature>
<dbReference type="Gene3D" id="1.10.20.10">
    <property type="entry name" value="Histone, subunit A"/>
    <property type="match status" value="1"/>
</dbReference>
<dbReference type="GO" id="GO:0051082">
    <property type="term" value="F:unfolded protein binding"/>
    <property type="evidence" value="ECO:0007669"/>
    <property type="project" value="TreeGrafter"/>
</dbReference>
<dbReference type="GO" id="GO:0005634">
    <property type="term" value="C:nucleus"/>
    <property type="evidence" value="ECO:0007669"/>
    <property type="project" value="UniProtKB-SubCell"/>
</dbReference>
<evidence type="ECO:0000313" key="9">
    <source>
        <dbReference type="Proteomes" id="UP000249619"/>
    </source>
</evidence>
<feature type="region of interest" description="Disordered" evidence="6">
    <location>
        <begin position="1"/>
        <end position="29"/>
    </location>
</feature>
<evidence type="ECO:0000256" key="6">
    <source>
        <dbReference type="SAM" id="MobiDB-lite"/>
    </source>
</evidence>
<reference evidence="9" key="1">
    <citation type="submission" date="2018-05" db="EMBL/GenBank/DDBJ databases">
        <title>Draft genome sequence of Stemphylium lycopersici strain CIDEFI 213.</title>
        <authorList>
            <person name="Medina R."/>
            <person name="Franco M.E.E."/>
            <person name="Lucentini C.G."/>
            <person name="Saparrat M.C.N."/>
            <person name="Balatti P.A."/>
        </authorList>
    </citation>
    <scope>NUCLEOTIDE SEQUENCE [LARGE SCALE GENOMIC DNA]</scope>
    <source>
        <strain evidence="9">CIDEFI 213</strain>
    </source>
</reference>
<feature type="compositionally biased region" description="Basic and acidic residues" evidence="6">
    <location>
        <begin position="694"/>
        <end position="714"/>
    </location>
</feature>
<proteinExistence type="predicted"/>